<keyword evidence="8" id="KW-0547">Nucleotide-binding</keyword>
<keyword evidence="11 16" id="KW-0460">Magnesium</keyword>
<dbReference type="UniPathway" id="UPA00109">
    <property type="reaction ID" value="UER00188"/>
</dbReference>
<keyword evidence="14 19" id="KW-0670">Pyruvate</keyword>
<dbReference type="GO" id="GO:0016301">
    <property type="term" value="F:kinase activity"/>
    <property type="evidence" value="ECO:0007669"/>
    <property type="project" value="UniProtKB-KW"/>
</dbReference>
<dbReference type="Pfam" id="PF02887">
    <property type="entry name" value="PK_C"/>
    <property type="match status" value="1"/>
</dbReference>
<dbReference type="InterPro" id="IPR015795">
    <property type="entry name" value="Pyrv_Knase_C"/>
</dbReference>
<organism evidence="19 20">
    <name type="scientific">Duffyella gerundensis</name>
    <dbReference type="NCBI Taxonomy" id="1619313"/>
    <lineage>
        <taxon>Bacteria</taxon>
        <taxon>Pseudomonadati</taxon>
        <taxon>Pseudomonadota</taxon>
        <taxon>Gammaproteobacteria</taxon>
        <taxon>Enterobacterales</taxon>
        <taxon>Erwiniaceae</taxon>
        <taxon>Duffyella</taxon>
    </lineage>
</organism>
<dbReference type="NCBIfam" id="NF004491">
    <property type="entry name" value="PRK05826.1"/>
    <property type="match status" value="1"/>
</dbReference>
<proteinExistence type="inferred from homology"/>
<dbReference type="InterPro" id="IPR011037">
    <property type="entry name" value="Pyrv_Knase-like_insert_dom_sf"/>
</dbReference>
<dbReference type="PRINTS" id="PR01050">
    <property type="entry name" value="PYRUVTKNASE"/>
</dbReference>
<evidence type="ECO:0000256" key="3">
    <source>
        <dbReference type="ARBA" id="ARBA00004997"/>
    </source>
</evidence>
<reference evidence="20" key="1">
    <citation type="submission" date="2015-11" db="EMBL/GenBank/DDBJ databases">
        <authorList>
            <person name="Blom J."/>
        </authorList>
    </citation>
    <scope>NUCLEOTIDE SEQUENCE [LARGE SCALE GENOMIC DNA]</scope>
</reference>
<evidence type="ECO:0000256" key="14">
    <source>
        <dbReference type="ARBA" id="ARBA00023317"/>
    </source>
</evidence>
<evidence type="ECO:0000259" key="18">
    <source>
        <dbReference type="Pfam" id="PF02887"/>
    </source>
</evidence>
<keyword evidence="9 16" id="KW-0418">Kinase</keyword>
<evidence type="ECO:0000313" key="19">
    <source>
        <dbReference type="EMBL" id="CUU23923.1"/>
    </source>
</evidence>
<evidence type="ECO:0000256" key="11">
    <source>
        <dbReference type="ARBA" id="ARBA00022842"/>
    </source>
</evidence>
<dbReference type="NCBIfam" id="TIGR01064">
    <property type="entry name" value="pyruv_kin"/>
    <property type="match status" value="1"/>
</dbReference>
<gene>
    <name evidence="19" type="primary">pykF</name>
    <name evidence="19" type="ORF">EM595_1689</name>
</gene>
<evidence type="ECO:0000256" key="5">
    <source>
        <dbReference type="ARBA" id="ARBA00011881"/>
    </source>
</evidence>
<dbReference type="KEGG" id="ege:EM595_1689"/>
<evidence type="ECO:0000313" key="20">
    <source>
        <dbReference type="Proteomes" id="UP000059419"/>
    </source>
</evidence>
<dbReference type="SUPFAM" id="SSF50800">
    <property type="entry name" value="PK beta-barrel domain-like"/>
    <property type="match status" value="1"/>
</dbReference>
<dbReference type="PANTHER" id="PTHR11817">
    <property type="entry name" value="PYRUVATE KINASE"/>
    <property type="match status" value="1"/>
</dbReference>
<dbReference type="Pfam" id="PF00224">
    <property type="entry name" value="PK"/>
    <property type="match status" value="1"/>
</dbReference>
<keyword evidence="13 16" id="KW-0324">Glycolysis</keyword>
<evidence type="ECO:0000259" key="17">
    <source>
        <dbReference type="Pfam" id="PF00224"/>
    </source>
</evidence>
<dbReference type="InterPro" id="IPR001697">
    <property type="entry name" value="Pyr_Knase"/>
</dbReference>
<comment type="cofactor">
    <cofactor evidence="1">
        <name>Mg(2+)</name>
        <dbReference type="ChEBI" id="CHEBI:18420"/>
    </cofactor>
</comment>
<dbReference type="GO" id="GO:0006950">
    <property type="term" value="P:response to stress"/>
    <property type="evidence" value="ECO:0007669"/>
    <property type="project" value="UniProtKB-ARBA"/>
</dbReference>
<dbReference type="GO" id="GO:0000287">
    <property type="term" value="F:magnesium ion binding"/>
    <property type="evidence" value="ECO:0007669"/>
    <property type="project" value="UniProtKB-UniRule"/>
</dbReference>
<dbReference type="FunFam" id="2.40.33.10:FF:000001">
    <property type="entry name" value="Pyruvate kinase"/>
    <property type="match status" value="1"/>
</dbReference>
<dbReference type="PROSITE" id="PS00110">
    <property type="entry name" value="PYRUVATE_KINASE"/>
    <property type="match status" value="1"/>
</dbReference>
<dbReference type="Gene3D" id="3.40.1380.20">
    <property type="entry name" value="Pyruvate kinase, C-terminal domain"/>
    <property type="match status" value="1"/>
</dbReference>
<comment type="pathway">
    <text evidence="3 16">Carbohydrate degradation; glycolysis; pyruvate from D-glyceraldehyde 3-phosphate: step 5/5.</text>
</comment>
<keyword evidence="6 16" id="KW-0808">Transferase</keyword>
<dbReference type="EC" id="2.7.1.40" evidence="15 16"/>
<dbReference type="PATRIC" id="fig|1619313.3.peg.1755"/>
<evidence type="ECO:0000256" key="2">
    <source>
        <dbReference type="ARBA" id="ARBA00001958"/>
    </source>
</evidence>
<dbReference type="Gene3D" id="2.40.33.10">
    <property type="entry name" value="PK beta-barrel domain-like"/>
    <property type="match status" value="1"/>
</dbReference>
<name>A0A0U5L5H4_9GAMM</name>
<dbReference type="Gene3D" id="3.20.20.60">
    <property type="entry name" value="Phosphoenolpyruvate-binding domains"/>
    <property type="match status" value="1"/>
</dbReference>
<evidence type="ECO:0000256" key="6">
    <source>
        <dbReference type="ARBA" id="ARBA00022679"/>
    </source>
</evidence>
<feature type="domain" description="Pyruvate kinase C-terminal" evidence="18">
    <location>
        <begin position="359"/>
        <end position="471"/>
    </location>
</feature>
<evidence type="ECO:0000256" key="9">
    <source>
        <dbReference type="ARBA" id="ARBA00022777"/>
    </source>
</evidence>
<dbReference type="InterPro" id="IPR015813">
    <property type="entry name" value="Pyrv/PenolPyrv_kinase-like_dom"/>
</dbReference>
<dbReference type="SUPFAM" id="SSF52935">
    <property type="entry name" value="PK C-terminal domain-like"/>
    <property type="match status" value="1"/>
</dbReference>
<dbReference type="FunFam" id="3.20.20.60:FF:000001">
    <property type="entry name" value="Pyruvate kinase"/>
    <property type="match status" value="1"/>
</dbReference>
<evidence type="ECO:0000256" key="16">
    <source>
        <dbReference type="RuleBase" id="RU000504"/>
    </source>
</evidence>
<dbReference type="Proteomes" id="UP000059419">
    <property type="component" value="Chromosome 1"/>
</dbReference>
<comment type="subunit">
    <text evidence="5">Homotetramer.</text>
</comment>
<keyword evidence="10" id="KW-0067">ATP-binding</keyword>
<keyword evidence="12" id="KW-0630">Potassium</keyword>
<keyword evidence="20" id="KW-1185">Reference proteome</keyword>
<evidence type="ECO:0000256" key="7">
    <source>
        <dbReference type="ARBA" id="ARBA00022723"/>
    </source>
</evidence>
<dbReference type="CDD" id="cd00288">
    <property type="entry name" value="Pyruvate_Kinase"/>
    <property type="match status" value="1"/>
</dbReference>
<dbReference type="SUPFAM" id="SSF51621">
    <property type="entry name" value="Phosphoenolpyruvate/pyruvate domain"/>
    <property type="match status" value="1"/>
</dbReference>
<evidence type="ECO:0000256" key="4">
    <source>
        <dbReference type="ARBA" id="ARBA00008663"/>
    </source>
</evidence>
<dbReference type="NCBIfam" id="NF006664">
    <property type="entry name" value="PRK09206.1"/>
    <property type="match status" value="1"/>
</dbReference>
<comment type="similarity">
    <text evidence="4 16">Belongs to the pyruvate kinase family.</text>
</comment>
<dbReference type="GO" id="GO:0030955">
    <property type="term" value="F:potassium ion binding"/>
    <property type="evidence" value="ECO:0007669"/>
    <property type="project" value="UniProtKB-UniRule"/>
</dbReference>
<dbReference type="NCBIfam" id="NF004978">
    <property type="entry name" value="PRK06354.1"/>
    <property type="match status" value="1"/>
</dbReference>
<dbReference type="InterPro" id="IPR036918">
    <property type="entry name" value="Pyrv_Knase_C_sf"/>
</dbReference>
<feature type="domain" description="Pyruvate kinase barrel" evidence="17">
    <location>
        <begin position="4"/>
        <end position="328"/>
    </location>
</feature>
<evidence type="ECO:0000256" key="1">
    <source>
        <dbReference type="ARBA" id="ARBA00001946"/>
    </source>
</evidence>
<dbReference type="EMBL" id="LN907827">
    <property type="protein sequence ID" value="CUU23923.1"/>
    <property type="molecule type" value="Genomic_DNA"/>
</dbReference>
<dbReference type="InterPro" id="IPR018209">
    <property type="entry name" value="Pyrv_Knase_AS"/>
</dbReference>
<comment type="catalytic activity">
    <reaction evidence="16">
        <text>pyruvate + ATP = phosphoenolpyruvate + ADP + H(+)</text>
        <dbReference type="Rhea" id="RHEA:18157"/>
        <dbReference type="ChEBI" id="CHEBI:15361"/>
        <dbReference type="ChEBI" id="CHEBI:15378"/>
        <dbReference type="ChEBI" id="CHEBI:30616"/>
        <dbReference type="ChEBI" id="CHEBI:58702"/>
        <dbReference type="ChEBI" id="CHEBI:456216"/>
        <dbReference type="EC" id="2.7.1.40"/>
    </reaction>
</comment>
<dbReference type="GO" id="GO:0005524">
    <property type="term" value="F:ATP binding"/>
    <property type="evidence" value="ECO:0007669"/>
    <property type="project" value="UniProtKB-KW"/>
</dbReference>
<dbReference type="STRING" id="1619313.EM595_1689"/>
<dbReference type="InterPro" id="IPR015793">
    <property type="entry name" value="Pyrv_Knase_brl"/>
</dbReference>
<keyword evidence="7" id="KW-0479">Metal-binding</keyword>
<evidence type="ECO:0000256" key="10">
    <source>
        <dbReference type="ARBA" id="ARBA00022840"/>
    </source>
</evidence>
<evidence type="ECO:0000256" key="8">
    <source>
        <dbReference type="ARBA" id="ARBA00022741"/>
    </source>
</evidence>
<dbReference type="InterPro" id="IPR040442">
    <property type="entry name" value="Pyrv_kinase-like_dom_sf"/>
</dbReference>
<accession>A0A0U5L5H4</accession>
<dbReference type="GO" id="GO:0004743">
    <property type="term" value="F:pyruvate kinase activity"/>
    <property type="evidence" value="ECO:0007669"/>
    <property type="project" value="UniProtKB-UniRule"/>
</dbReference>
<evidence type="ECO:0000256" key="13">
    <source>
        <dbReference type="ARBA" id="ARBA00023152"/>
    </source>
</evidence>
<sequence length="473" mass="51347">MTVMKKTKIVCTIGPKTESEEMLTNLLEAGMNVMRLNFSHGDYAEHGQRITNMRAVLEKTGRQAAILLDTKGPEIRTMKLEGGNDVALKAGQTFTFTTDQSIIGNSERVAVTYSGFTADLKIGNTVLVDDGLIGMEVTEVTENSVICKVLNNGDLGENKGVNLPGVSIQLPALAEKDKRDLIFGCEQGVDFVAASFIRKRSDVLEIREHLKQHGGEHIQIISKIENQEGLNNFDEILDASDGIMVARGDLGVEIPVEEVIFAQKMMIKKCNKARKVVITATQMLDSMIKNPRPTRAEAGDVANAILDGTDAVMLSGESAKGKYPLESVTIMATICERTDRVMKQRIDSQSDNRKMRITEAVCRGAVETAEKLEAPLIVVATEGGKSAKSVRKYFPHATILALTTNETTARQLILSKGIETRLVTEIASTDDFYRIGKEVALESGYGQKGDVVVMVSGALVPSGTTNTASVHVL</sequence>
<dbReference type="InterPro" id="IPR015806">
    <property type="entry name" value="Pyrv_Knase_insert_dom_sf"/>
</dbReference>
<protein>
    <recommendedName>
        <fullName evidence="15 16">Pyruvate kinase</fullName>
        <ecNumber evidence="15 16">2.7.1.40</ecNumber>
    </recommendedName>
</protein>
<dbReference type="FunFam" id="3.40.1380.20:FF:000003">
    <property type="entry name" value="Pyruvate kinase"/>
    <property type="match status" value="1"/>
</dbReference>
<dbReference type="AlphaFoldDB" id="A0A0U5L5H4"/>
<evidence type="ECO:0000256" key="15">
    <source>
        <dbReference type="NCBIfam" id="TIGR01064"/>
    </source>
</evidence>
<evidence type="ECO:0000256" key="12">
    <source>
        <dbReference type="ARBA" id="ARBA00022958"/>
    </source>
</evidence>
<comment type="cofactor">
    <cofactor evidence="2">
        <name>K(+)</name>
        <dbReference type="ChEBI" id="CHEBI:29103"/>
    </cofactor>
</comment>